<dbReference type="SUPFAM" id="SSF52540">
    <property type="entry name" value="P-loop containing nucleoside triphosphate hydrolases"/>
    <property type="match status" value="1"/>
</dbReference>
<sequence length="107" mass="11421">MKPANLLHRQNLTTQKCTLDCPVLDRFLFGGIPCNTVTEIVAESGCGKTQLCLQLLLSSQLPTSLGGSPLPLSTSTPNSPSPFAVFANSLSPSLLLIPPFSRRLMIP</sequence>
<dbReference type="PROSITE" id="PS50162">
    <property type="entry name" value="RECA_2"/>
    <property type="match status" value="1"/>
</dbReference>
<dbReference type="InterPro" id="IPR013632">
    <property type="entry name" value="Rad51_C"/>
</dbReference>
<comment type="caution">
    <text evidence="2">The sequence shown here is derived from an EMBL/GenBank/DDBJ whole genome shotgun (WGS) entry which is preliminary data.</text>
</comment>
<evidence type="ECO:0000313" key="2">
    <source>
        <dbReference type="EMBL" id="GMH16640.1"/>
    </source>
</evidence>
<organism evidence="2 3">
    <name type="scientific">Nepenthes gracilis</name>
    <name type="common">Slender pitcher plant</name>
    <dbReference type="NCBI Taxonomy" id="150966"/>
    <lineage>
        <taxon>Eukaryota</taxon>
        <taxon>Viridiplantae</taxon>
        <taxon>Streptophyta</taxon>
        <taxon>Embryophyta</taxon>
        <taxon>Tracheophyta</taxon>
        <taxon>Spermatophyta</taxon>
        <taxon>Magnoliopsida</taxon>
        <taxon>eudicotyledons</taxon>
        <taxon>Gunneridae</taxon>
        <taxon>Pentapetalae</taxon>
        <taxon>Caryophyllales</taxon>
        <taxon>Nepenthaceae</taxon>
        <taxon>Nepenthes</taxon>
    </lineage>
</organism>
<accession>A0AAD3SRG0</accession>
<protein>
    <recommendedName>
        <fullName evidence="1">RecA family profile 1 domain-containing protein</fullName>
    </recommendedName>
</protein>
<dbReference type="GO" id="GO:0005524">
    <property type="term" value="F:ATP binding"/>
    <property type="evidence" value="ECO:0007669"/>
    <property type="project" value="InterPro"/>
</dbReference>
<dbReference type="GO" id="GO:0071140">
    <property type="term" value="P:resolution of mitotic recombination intermediates"/>
    <property type="evidence" value="ECO:0007669"/>
    <property type="project" value="TreeGrafter"/>
</dbReference>
<dbReference type="GO" id="GO:0045003">
    <property type="term" value="P:double-strand break repair via synthesis-dependent strand annealing"/>
    <property type="evidence" value="ECO:0007669"/>
    <property type="project" value="TreeGrafter"/>
</dbReference>
<dbReference type="AlphaFoldDB" id="A0AAD3SRG0"/>
<dbReference type="Gene3D" id="3.40.50.300">
    <property type="entry name" value="P-loop containing nucleotide triphosphate hydrolases"/>
    <property type="match status" value="1"/>
</dbReference>
<evidence type="ECO:0000313" key="3">
    <source>
        <dbReference type="Proteomes" id="UP001279734"/>
    </source>
</evidence>
<name>A0AAD3SRG0_NEPGR</name>
<proteinExistence type="predicted"/>
<dbReference type="GO" id="GO:0090656">
    <property type="term" value="P:t-circle formation"/>
    <property type="evidence" value="ECO:0007669"/>
    <property type="project" value="TreeGrafter"/>
</dbReference>
<dbReference type="GO" id="GO:0000400">
    <property type="term" value="F:four-way junction DNA binding"/>
    <property type="evidence" value="ECO:0007669"/>
    <property type="project" value="TreeGrafter"/>
</dbReference>
<dbReference type="GO" id="GO:0033065">
    <property type="term" value="C:Rad51C-XRCC3 complex"/>
    <property type="evidence" value="ECO:0007669"/>
    <property type="project" value="TreeGrafter"/>
</dbReference>
<dbReference type="PANTHER" id="PTHR46487">
    <property type="entry name" value="DNA REPAIR PROTEIN XRCC3"/>
    <property type="match status" value="1"/>
</dbReference>
<reference evidence="2" key="1">
    <citation type="submission" date="2023-05" db="EMBL/GenBank/DDBJ databases">
        <title>Nepenthes gracilis genome sequencing.</title>
        <authorList>
            <person name="Fukushima K."/>
        </authorList>
    </citation>
    <scope>NUCLEOTIDE SEQUENCE</scope>
    <source>
        <strain evidence="2">SING2019-196</strain>
    </source>
</reference>
<evidence type="ECO:0000259" key="1">
    <source>
        <dbReference type="PROSITE" id="PS50162"/>
    </source>
</evidence>
<feature type="domain" description="RecA family profile 1" evidence="1">
    <location>
        <begin position="13"/>
        <end position="107"/>
    </location>
</feature>
<gene>
    <name evidence="2" type="ORF">Nepgr_018481</name>
</gene>
<dbReference type="Pfam" id="PF08423">
    <property type="entry name" value="Rad51"/>
    <property type="match status" value="1"/>
</dbReference>
<keyword evidence="3" id="KW-1185">Reference proteome</keyword>
<dbReference type="GO" id="GO:0005657">
    <property type="term" value="C:replication fork"/>
    <property type="evidence" value="ECO:0007669"/>
    <property type="project" value="TreeGrafter"/>
</dbReference>
<dbReference type="PANTHER" id="PTHR46487:SF1">
    <property type="entry name" value="DNA REPAIR PROTEIN XRCC3"/>
    <property type="match status" value="1"/>
</dbReference>
<dbReference type="GO" id="GO:0000722">
    <property type="term" value="P:telomere maintenance via recombination"/>
    <property type="evidence" value="ECO:0007669"/>
    <property type="project" value="TreeGrafter"/>
</dbReference>
<dbReference type="Proteomes" id="UP001279734">
    <property type="component" value="Unassembled WGS sequence"/>
</dbReference>
<dbReference type="GO" id="GO:0140664">
    <property type="term" value="F:ATP-dependent DNA damage sensor activity"/>
    <property type="evidence" value="ECO:0007669"/>
    <property type="project" value="InterPro"/>
</dbReference>
<dbReference type="InterPro" id="IPR027417">
    <property type="entry name" value="P-loop_NTPase"/>
</dbReference>
<dbReference type="EMBL" id="BSYO01000016">
    <property type="protein sequence ID" value="GMH16640.1"/>
    <property type="molecule type" value="Genomic_DNA"/>
</dbReference>
<dbReference type="InterPro" id="IPR020588">
    <property type="entry name" value="RecA_ATP-bd"/>
</dbReference>